<dbReference type="AlphaFoldDB" id="A1WWL5"/>
<evidence type="ECO:0000256" key="1">
    <source>
        <dbReference type="SAM" id="SignalP"/>
    </source>
</evidence>
<dbReference type="KEGG" id="hha:Hhal_1310"/>
<keyword evidence="3" id="KW-1185">Reference proteome</keyword>
<evidence type="ECO:0000313" key="3">
    <source>
        <dbReference type="Proteomes" id="UP000000647"/>
    </source>
</evidence>
<sequence>MRCSRSLINSGALLLFAPAVTQAAFDRDPLNYGKIALHQYASASPAGEDVAGYSLEVSSIFHPDFIDFNPDVLAMIGWGAYSDTVDYQRFSALIGIPFESPAAIRFSQASRAYVAGGFEYQNADIGTNDRDTAPTVRIGVRERHGSFEVDVHGRLVAGDFDYWASAAAVHYPVTEGWDVFGGAELWDGDLGGVAGASARF</sequence>
<accession>A1WWL5</accession>
<evidence type="ECO:0008006" key="4">
    <source>
        <dbReference type="Google" id="ProtNLM"/>
    </source>
</evidence>
<evidence type="ECO:0000313" key="2">
    <source>
        <dbReference type="EMBL" id="ABM62077.1"/>
    </source>
</evidence>
<reference evidence="3" key="1">
    <citation type="submission" date="2006-12" db="EMBL/GenBank/DDBJ databases">
        <title>Complete sequence of Halorhodospira halophila SL1.</title>
        <authorList>
            <consortium name="US DOE Joint Genome Institute"/>
            <person name="Copeland A."/>
            <person name="Lucas S."/>
            <person name="Lapidus A."/>
            <person name="Barry K."/>
            <person name="Detter J.C."/>
            <person name="Glavina del Rio T."/>
            <person name="Hammon N."/>
            <person name="Israni S."/>
            <person name="Dalin E."/>
            <person name="Tice H."/>
            <person name="Pitluck S."/>
            <person name="Saunders E."/>
            <person name="Brettin T."/>
            <person name="Bruce D."/>
            <person name="Han C."/>
            <person name="Tapia R."/>
            <person name="Schmutz J."/>
            <person name="Larimer F."/>
            <person name="Land M."/>
            <person name="Hauser L."/>
            <person name="Kyrpides N."/>
            <person name="Mikhailova N."/>
            <person name="Hoff W."/>
            <person name="Richardson P."/>
        </authorList>
    </citation>
    <scope>NUCLEOTIDE SEQUENCE [LARGE SCALE GENOMIC DNA]</scope>
    <source>
        <strain evidence="3">DSM 244 / SL1</strain>
    </source>
</reference>
<proteinExistence type="predicted"/>
<feature type="signal peptide" evidence="1">
    <location>
        <begin position="1"/>
        <end position="23"/>
    </location>
</feature>
<gene>
    <name evidence="2" type="ordered locus">Hhal_1310</name>
</gene>
<keyword evidence="1" id="KW-0732">Signal</keyword>
<organism evidence="2 3">
    <name type="scientific">Halorhodospira halophila (strain DSM 244 / SL1)</name>
    <name type="common">Ectothiorhodospira halophila (strain DSM 244 / SL1)</name>
    <dbReference type="NCBI Taxonomy" id="349124"/>
    <lineage>
        <taxon>Bacteria</taxon>
        <taxon>Pseudomonadati</taxon>
        <taxon>Pseudomonadota</taxon>
        <taxon>Gammaproteobacteria</taxon>
        <taxon>Chromatiales</taxon>
        <taxon>Ectothiorhodospiraceae</taxon>
        <taxon>Halorhodospira</taxon>
    </lineage>
</organism>
<protein>
    <recommendedName>
        <fullName evidence="4">Outer membrane protein beta-barrel domain-containing protein</fullName>
    </recommendedName>
</protein>
<name>A1WWL5_HALHL</name>
<reference evidence="2 3" key="2">
    <citation type="journal article" date="2013" name="Stand. Genomic Sci.">
        <title>Complete genome sequence of Halorhodospira halophila SL1.</title>
        <authorList>
            <person name="Challacombe J.F."/>
            <person name="Majid S."/>
            <person name="Deole R."/>
            <person name="Brettin T.S."/>
            <person name="Bruce D."/>
            <person name="Delano S.F."/>
            <person name="Detter J.C."/>
            <person name="Gleasner C.D."/>
            <person name="Han C.S."/>
            <person name="Misra M."/>
            <person name="Reitenga K.G."/>
            <person name="Mikhailova N."/>
            <person name="Woyke T."/>
            <person name="Pitluck S."/>
            <person name="Nolan M."/>
            <person name="Land M.L."/>
            <person name="Saunders E."/>
            <person name="Tapia R."/>
            <person name="Lapidus A."/>
            <person name="Ivanova N."/>
            <person name="Hoff W.D."/>
        </authorList>
    </citation>
    <scope>NUCLEOTIDE SEQUENCE [LARGE SCALE GENOMIC DNA]</scope>
    <source>
        <strain evidence="3">DSM 244 / SL1</strain>
    </source>
</reference>
<dbReference type="Proteomes" id="UP000000647">
    <property type="component" value="Chromosome"/>
</dbReference>
<dbReference type="HOGENOM" id="CLU_1364623_0_0_6"/>
<feature type="chain" id="PRO_5002640877" description="Outer membrane protein beta-barrel domain-containing protein" evidence="1">
    <location>
        <begin position="24"/>
        <end position="200"/>
    </location>
</feature>
<dbReference type="EMBL" id="CP000544">
    <property type="protein sequence ID" value="ABM62077.1"/>
    <property type="molecule type" value="Genomic_DNA"/>
</dbReference>